<name>A0ABS0T7S0_9STAP</name>
<evidence type="ECO:0000313" key="2">
    <source>
        <dbReference type="EMBL" id="MBI5974813.1"/>
    </source>
</evidence>
<dbReference type="EMBL" id="JABANU010000008">
    <property type="protein sequence ID" value="MBI5974813.1"/>
    <property type="molecule type" value="Genomic_DNA"/>
</dbReference>
<dbReference type="GO" id="GO:0004519">
    <property type="term" value="F:endonuclease activity"/>
    <property type="evidence" value="ECO:0007669"/>
    <property type="project" value="UniProtKB-KW"/>
</dbReference>
<feature type="domain" description="HNH nuclease" evidence="1">
    <location>
        <begin position="269"/>
        <end position="324"/>
    </location>
</feature>
<comment type="caution">
    <text evidence="2">The sequence shown here is derived from an EMBL/GenBank/DDBJ whole genome shotgun (WGS) entry which is preliminary data.</text>
</comment>
<keyword evidence="2" id="KW-0540">Nuclease</keyword>
<organism evidence="2 3">
    <name type="scientific">Staphylococcus canis</name>
    <dbReference type="NCBI Taxonomy" id="2724942"/>
    <lineage>
        <taxon>Bacteria</taxon>
        <taxon>Bacillati</taxon>
        <taxon>Bacillota</taxon>
        <taxon>Bacilli</taxon>
        <taxon>Bacillales</taxon>
        <taxon>Staphylococcaceae</taxon>
        <taxon>Staphylococcus</taxon>
    </lineage>
</organism>
<protein>
    <submittedName>
        <fullName evidence="2">HNH endonuclease</fullName>
    </submittedName>
</protein>
<dbReference type="RefSeq" id="WP_198617598.1">
    <property type="nucleotide sequence ID" value="NZ_JABANU010000008.1"/>
</dbReference>
<keyword evidence="3" id="KW-1185">Reference proteome</keyword>
<keyword evidence="2" id="KW-0378">Hydrolase</keyword>
<keyword evidence="2" id="KW-0255">Endonuclease</keyword>
<sequence length="371" mass="43859">MSADKTVSSIKKQQYEDYWKLTVEYTDIHKMRFRNTLEMIVNYIDNHPDLKIGYDKKFYKELQQLVASVYQKADLGSVRKSINQMVKLGFVKPFLTGYHSETRKFLKASSNEEREVIFSSVYYSSANFQSSVTKDNSHLKHINFFLKTLMYKRNKELNKEEIAALMSSDIQAYKNKGYMNEKELNEQIKFVNFNKFKERKYNQISYFLDFLKYVPGITVAKNKSVVYYTEDASIHLSNTIDVKRDPTLFRLMKEKIKQESINVYGRVQCYFTKKEQKGLVVSHIIRSEDALRNLDIETAYDYKNALLLDPNSDAYFDKYDLTFNNIGEPKFGKSVPQEFKEEKRDLVLDGIILEGRQEYLKKHKDKFLEKN</sequence>
<gene>
    <name evidence="2" type="ORF">HHH54_04255</name>
</gene>
<evidence type="ECO:0000259" key="1">
    <source>
        <dbReference type="Pfam" id="PF13391"/>
    </source>
</evidence>
<accession>A0ABS0T7S0</accession>
<dbReference type="InterPro" id="IPR003615">
    <property type="entry name" value="HNH_nuc"/>
</dbReference>
<proteinExistence type="predicted"/>
<evidence type="ECO:0000313" key="3">
    <source>
        <dbReference type="Proteomes" id="UP000751852"/>
    </source>
</evidence>
<reference evidence="2 3" key="1">
    <citation type="submission" date="2020-04" db="EMBL/GenBank/DDBJ databases">
        <title>Staphylococcus species from domestic dog.</title>
        <authorList>
            <person name="Paterson G.K."/>
        </authorList>
    </citation>
    <scope>NUCLEOTIDE SEQUENCE [LARGE SCALE GENOMIC DNA]</scope>
    <source>
        <strain evidence="2 3">H16/1A</strain>
    </source>
</reference>
<dbReference type="Pfam" id="PF13391">
    <property type="entry name" value="HNH_2"/>
    <property type="match status" value="1"/>
</dbReference>
<dbReference type="Proteomes" id="UP000751852">
    <property type="component" value="Unassembled WGS sequence"/>
</dbReference>